<sequence length="41" mass="4680">MAYISKTAIIILYDVGVKSIKIRLVLLAREIIVCNNKFLKD</sequence>
<keyword evidence="2" id="KW-1185">Reference proteome</keyword>
<dbReference type="HOGENOM" id="CLU_3267500_0_0_9"/>
<reference evidence="1 2" key="1">
    <citation type="submission" date="2013-06" db="EMBL/GenBank/DDBJ databases">
        <authorList>
            <person name="Weinstock G."/>
            <person name="Sodergren E."/>
            <person name="Clifton S."/>
            <person name="Fulton L."/>
            <person name="Fulton B."/>
            <person name="Courtney L."/>
            <person name="Fronick C."/>
            <person name="Harrison M."/>
            <person name="Strong C."/>
            <person name="Farmer C."/>
            <person name="Delahaunty K."/>
            <person name="Markovic C."/>
            <person name="Hall O."/>
            <person name="Minx P."/>
            <person name="Tomlinson C."/>
            <person name="Mitreva M."/>
            <person name="Nelson J."/>
            <person name="Hou S."/>
            <person name="Wollam A."/>
            <person name="Pepin K.H."/>
            <person name="Johnson M."/>
            <person name="Bhonagiri V."/>
            <person name="Nash W.E."/>
            <person name="Warren W."/>
            <person name="Chinwalla A."/>
            <person name="Mardis E.R."/>
            <person name="Wilson R.K."/>
        </authorList>
    </citation>
    <scope>NUCLEOTIDE SEQUENCE [LARGE SCALE GENOMIC DNA]</scope>
    <source>
        <strain evidence="1 2">ATCC 51271</strain>
    </source>
</reference>
<gene>
    <name evidence="1" type="ORF">GCWU0000282_001691</name>
</gene>
<evidence type="ECO:0000313" key="2">
    <source>
        <dbReference type="Proteomes" id="UP000018227"/>
    </source>
</evidence>
<name>V2Y539_9FIRM</name>
<dbReference type="EMBL" id="ACIL03000013">
    <property type="protein sequence ID" value="ESL02821.1"/>
    <property type="molecule type" value="Genomic_DNA"/>
</dbReference>
<accession>V2Y539</accession>
<comment type="caution">
    <text evidence="1">The sequence shown here is derived from an EMBL/GenBank/DDBJ whole genome shotgun (WGS) entry which is preliminary data.</text>
</comment>
<dbReference type="STRING" id="592026.GCWU0000282_001691"/>
<proteinExistence type="predicted"/>
<dbReference type="Proteomes" id="UP000018227">
    <property type="component" value="Unassembled WGS sequence"/>
</dbReference>
<evidence type="ECO:0000313" key="1">
    <source>
        <dbReference type="EMBL" id="ESL02821.1"/>
    </source>
</evidence>
<protein>
    <submittedName>
        <fullName evidence="1">Uncharacterized protein</fullName>
    </submittedName>
</protein>
<dbReference type="AlphaFoldDB" id="V2Y539"/>
<organism evidence="1 2">
    <name type="scientific">Catonella morbi ATCC 51271</name>
    <dbReference type="NCBI Taxonomy" id="592026"/>
    <lineage>
        <taxon>Bacteria</taxon>
        <taxon>Bacillati</taxon>
        <taxon>Bacillota</taxon>
        <taxon>Clostridia</taxon>
        <taxon>Lachnospirales</taxon>
        <taxon>Lachnospiraceae</taxon>
        <taxon>Catonella</taxon>
    </lineage>
</organism>